<dbReference type="GO" id="GO:0006629">
    <property type="term" value="P:lipid metabolic process"/>
    <property type="evidence" value="ECO:0007669"/>
    <property type="project" value="UniProtKB-KW"/>
</dbReference>
<organism evidence="4">
    <name type="scientific">viral metagenome</name>
    <dbReference type="NCBI Taxonomy" id="1070528"/>
    <lineage>
        <taxon>unclassified sequences</taxon>
        <taxon>metagenomes</taxon>
        <taxon>organismal metagenomes</taxon>
    </lineage>
</organism>
<feature type="domain" description="PNPLA" evidence="3">
    <location>
        <begin position="15"/>
        <end position="195"/>
    </location>
</feature>
<sequence length="287" mass="32362">MSKNEELSKNDYDTLVISGGSMNGLGILGALQYLKDQNKLEKIQNFVGVSVGSIICYLLIIGYTPIEIMIYLCTNKKIFEKLNKFDFVNAVKGDGAVSFSLIADVLERMTVDKTGKVLLIKDLKNVYGKNFTCITYNASKSKQEVINHETNPDLPCLTALRMSSNIPIIFEPYKFGDSYYVDGGLSNNFPVDIGEELGNRVVAVSVKSPTTIDIEKADIMEYLNKMLLIVLNEATNCKNKYKRENTDIIEILCGDKAVKIYEFTIDSKMKLDFFSHGYEWTKNFYKS</sequence>
<reference evidence="4" key="1">
    <citation type="journal article" date="2020" name="Nature">
        <title>Giant virus diversity and host interactions through global metagenomics.</title>
        <authorList>
            <person name="Schulz F."/>
            <person name="Roux S."/>
            <person name="Paez-Espino D."/>
            <person name="Jungbluth S."/>
            <person name="Walsh D.A."/>
            <person name="Denef V.J."/>
            <person name="McMahon K.D."/>
            <person name="Konstantinidis K.T."/>
            <person name="Eloe-Fadrosh E.A."/>
            <person name="Kyrpides N.C."/>
            <person name="Woyke T."/>
        </authorList>
    </citation>
    <scope>NUCLEOTIDE SEQUENCE</scope>
    <source>
        <strain evidence="4">GVMAG-S-3300013014-136</strain>
    </source>
</reference>
<proteinExistence type="predicted"/>
<dbReference type="PANTHER" id="PTHR46394">
    <property type="entry name" value="ANNEXIN"/>
    <property type="match status" value="1"/>
</dbReference>
<dbReference type="Pfam" id="PF01734">
    <property type="entry name" value="Patatin"/>
    <property type="match status" value="1"/>
</dbReference>
<evidence type="ECO:0000256" key="1">
    <source>
        <dbReference type="ARBA" id="ARBA00023098"/>
    </source>
</evidence>
<accession>A0A6C0KR22</accession>
<evidence type="ECO:0000313" key="4">
    <source>
        <dbReference type="EMBL" id="QHU20059.1"/>
    </source>
</evidence>
<keyword evidence="2" id="KW-1133">Transmembrane helix</keyword>
<dbReference type="PANTHER" id="PTHR46394:SF1">
    <property type="entry name" value="PNPLA DOMAIN-CONTAINING PROTEIN"/>
    <property type="match status" value="1"/>
</dbReference>
<name>A0A6C0KR22_9ZZZZ</name>
<evidence type="ECO:0000256" key="2">
    <source>
        <dbReference type="SAM" id="Phobius"/>
    </source>
</evidence>
<keyword evidence="1" id="KW-0443">Lipid metabolism</keyword>
<keyword evidence="2" id="KW-0812">Transmembrane</keyword>
<dbReference type="SUPFAM" id="SSF52151">
    <property type="entry name" value="FabD/lysophospholipase-like"/>
    <property type="match status" value="1"/>
</dbReference>
<dbReference type="AlphaFoldDB" id="A0A6C0KR22"/>
<dbReference type="InterPro" id="IPR052580">
    <property type="entry name" value="Lipid_Hydrolase"/>
</dbReference>
<feature type="transmembrane region" description="Helical" evidence="2">
    <location>
        <begin position="15"/>
        <end position="34"/>
    </location>
</feature>
<protein>
    <recommendedName>
        <fullName evidence="3">PNPLA domain-containing protein</fullName>
    </recommendedName>
</protein>
<keyword evidence="2" id="KW-0472">Membrane</keyword>
<dbReference type="EMBL" id="MN740961">
    <property type="protein sequence ID" value="QHU20059.1"/>
    <property type="molecule type" value="Genomic_DNA"/>
</dbReference>
<dbReference type="InterPro" id="IPR002641">
    <property type="entry name" value="PNPLA_dom"/>
</dbReference>
<evidence type="ECO:0000259" key="3">
    <source>
        <dbReference type="PROSITE" id="PS51635"/>
    </source>
</evidence>
<dbReference type="PROSITE" id="PS51635">
    <property type="entry name" value="PNPLA"/>
    <property type="match status" value="1"/>
</dbReference>
<dbReference type="InterPro" id="IPR016035">
    <property type="entry name" value="Acyl_Trfase/lysoPLipase"/>
</dbReference>
<feature type="transmembrane region" description="Helical" evidence="2">
    <location>
        <begin position="46"/>
        <end position="66"/>
    </location>
</feature>
<dbReference type="Gene3D" id="3.40.1090.10">
    <property type="entry name" value="Cytosolic phospholipase A2 catalytic domain"/>
    <property type="match status" value="2"/>
</dbReference>